<proteinExistence type="predicted"/>
<keyword evidence="3" id="KW-1185">Reference proteome</keyword>
<organism evidence="2 3">
    <name type="scientific">Solanum pinnatisectum</name>
    <name type="common">tansyleaf nightshade</name>
    <dbReference type="NCBI Taxonomy" id="50273"/>
    <lineage>
        <taxon>Eukaryota</taxon>
        <taxon>Viridiplantae</taxon>
        <taxon>Streptophyta</taxon>
        <taxon>Embryophyta</taxon>
        <taxon>Tracheophyta</taxon>
        <taxon>Spermatophyta</taxon>
        <taxon>Magnoliopsida</taxon>
        <taxon>eudicotyledons</taxon>
        <taxon>Gunneridae</taxon>
        <taxon>Pentapetalae</taxon>
        <taxon>asterids</taxon>
        <taxon>lamiids</taxon>
        <taxon>Solanales</taxon>
        <taxon>Solanaceae</taxon>
        <taxon>Solanoideae</taxon>
        <taxon>Solaneae</taxon>
        <taxon>Solanum</taxon>
    </lineage>
</organism>
<evidence type="ECO:0000313" key="2">
    <source>
        <dbReference type="EMBL" id="KAK4724067.1"/>
    </source>
</evidence>
<evidence type="ECO:0008006" key="4">
    <source>
        <dbReference type="Google" id="ProtNLM"/>
    </source>
</evidence>
<name>A0AAV9LFJ4_9SOLN</name>
<dbReference type="AlphaFoldDB" id="A0AAV9LFJ4"/>
<feature type="region of interest" description="Disordered" evidence="1">
    <location>
        <begin position="158"/>
        <end position="184"/>
    </location>
</feature>
<evidence type="ECO:0000313" key="3">
    <source>
        <dbReference type="Proteomes" id="UP001311915"/>
    </source>
</evidence>
<sequence length="184" mass="20043">MATLLQHVKPWMQRSIGDSEARMETMMDWKVQAIHKRLDAFKLRVLARPAPTTDLSSIRTELDNLQANIDAILAPHADEPESTPIALADDTGKEEGALAHEQVRKASIVDEELHEQRVRESTLGALSSRPTIEATMQDDVGTTDGVVRVIDRTTKGDVIDDVGTTEGDPSVVPVGSGKRDPPAC</sequence>
<dbReference type="EMBL" id="JAWPEI010000006">
    <property type="protein sequence ID" value="KAK4724067.1"/>
    <property type="molecule type" value="Genomic_DNA"/>
</dbReference>
<evidence type="ECO:0000256" key="1">
    <source>
        <dbReference type="SAM" id="MobiDB-lite"/>
    </source>
</evidence>
<accession>A0AAV9LFJ4</accession>
<reference evidence="2 3" key="1">
    <citation type="submission" date="2023-10" db="EMBL/GenBank/DDBJ databases">
        <title>Genome-Wide Identification Analysis in wild type Solanum Pinnatisectum Reveals Some Genes Defensing Phytophthora Infestans.</title>
        <authorList>
            <person name="Sun C."/>
        </authorList>
    </citation>
    <scope>NUCLEOTIDE SEQUENCE [LARGE SCALE GENOMIC DNA]</scope>
    <source>
        <strain evidence="2">LQN</strain>
        <tissue evidence="2">Leaf</tissue>
    </source>
</reference>
<comment type="caution">
    <text evidence="2">The sequence shown here is derived from an EMBL/GenBank/DDBJ whole genome shotgun (WGS) entry which is preliminary data.</text>
</comment>
<gene>
    <name evidence="2" type="ORF">R3W88_026846</name>
</gene>
<dbReference type="Proteomes" id="UP001311915">
    <property type="component" value="Unassembled WGS sequence"/>
</dbReference>
<protein>
    <recommendedName>
        <fullName evidence="4">Integrase core domain containing protein</fullName>
    </recommendedName>
</protein>